<organism evidence="2 3">
    <name type="scientific">Raphidocelis subcapitata</name>
    <dbReference type="NCBI Taxonomy" id="307507"/>
    <lineage>
        <taxon>Eukaryota</taxon>
        <taxon>Viridiplantae</taxon>
        <taxon>Chlorophyta</taxon>
        <taxon>core chlorophytes</taxon>
        <taxon>Chlorophyceae</taxon>
        <taxon>CS clade</taxon>
        <taxon>Sphaeropleales</taxon>
        <taxon>Selenastraceae</taxon>
        <taxon>Raphidocelis</taxon>
    </lineage>
</organism>
<dbReference type="EMBL" id="BDRX01000005">
    <property type="protein sequence ID" value="GBF88527.1"/>
    <property type="molecule type" value="Genomic_DNA"/>
</dbReference>
<accession>A0A2V0NUC1</accession>
<keyword evidence="3" id="KW-1185">Reference proteome</keyword>
<evidence type="ECO:0000256" key="1">
    <source>
        <dbReference type="SAM" id="MobiDB-lite"/>
    </source>
</evidence>
<name>A0A2V0NUC1_9CHLO</name>
<reference evidence="2 3" key="1">
    <citation type="journal article" date="2018" name="Sci. Rep.">
        <title>Raphidocelis subcapitata (=Pseudokirchneriella subcapitata) provides an insight into genome evolution and environmental adaptations in the Sphaeropleales.</title>
        <authorList>
            <person name="Suzuki S."/>
            <person name="Yamaguchi H."/>
            <person name="Nakajima N."/>
            <person name="Kawachi M."/>
        </authorList>
    </citation>
    <scope>NUCLEOTIDE SEQUENCE [LARGE SCALE GENOMIC DNA]</scope>
    <source>
        <strain evidence="2 3">NIES-35</strain>
    </source>
</reference>
<evidence type="ECO:0000313" key="2">
    <source>
        <dbReference type="EMBL" id="GBF88527.1"/>
    </source>
</evidence>
<proteinExistence type="predicted"/>
<comment type="caution">
    <text evidence="2">The sequence shown here is derived from an EMBL/GenBank/DDBJ whole genome shotgun (WGS) entry which is preliminary data.</text>
</comment>
<protein>
    <submittedName>
        <fullName evidence="2">Uncharacterized protein</fullName>
    </submittedName>
</protein>
<feature type="region of interest" description="Disordered" evidence="1">
    <location>
        <begin position="201"/>
        <end position="233"/>
    </location>
</feature>
<evidence type="ECO:0000313" key="3">
    <source>
        <dbReference type="Proteomes" id="UP000247498"/>
    </source>
</evidence>
<dbReference type="Proteomes" id="UP000247498">
    <property type="component" value="Unassembled WGS sequence"/>
</dbReference>
<dbReference type="AlphaFoldDB" id="A0A2V0NUC1"/>
<gene>
    <name evidence="2" type="ORF">Rsub_01242</name>
</gene>
<dbReference type="OrthoDB" id="539427at2759"/>
<dbReference type="InParanoid" id="A0A2V0NUC1"/>
<sequence length="257" mass="27801">MPSTTYDMSAPEVSRRPSTRYVEYLHAYTRRIKRGAAAPPSDGAGLLHGARFSGRSTPLKGKGLPPLDNVESPALSGGLRILPGRSYVETDPLNVARAITPEDLSFRPCVRAFKSAFSSSLDGAGAIVTREEPAHRPVRRTGAEAPQGGVQHTKARVVIDALPPLDAAAEFAAANRHSSVRAWRMPTRRPGVDTIIRHRYSDPATEPSSPKFETERVASPSVSRTQPEATRGAFNSAADSYNANKCKALYGSTFRYE</sequence>